<dbReference type="HAMAP" id="MF_01914">
    <property type="entry name" value="LPS_assembly_LptA"/>
    <property type="match status" value="1"/>
</dbReference>
<dbReference type="GO" id="GO:0017089">
    <property type="term" value="F:glycolipid transfer activity"/>
    <property type="evidence" value="ECO:0007669"/>
    <property type="project" value="TreeGrafter"/>
</dbReference>
<organism evidence="6 9">
    <name type="scientific">Halopseudomonas bauzanensis</name>
    <dbReference type="NCBI Taxonomy" id="653930"/>
    <lineage>
        <taxon>Bacteria</taxon>
        <taxon>Pseudomonadati</taxon>
        <taxon>Pseudomonadota</taxon>
        <taxon>Gammaproteobacteria</taxon>
        <taxon>Pseudomonadales</taxon>
        <taxon>Pseudomonadaceae</taxon>
        <taxon>Halopseudomonas</taxon>
    </lineage>
</organism>
<evidence type="ECO:0000256" key="3">
    <source>
        <dbReference type="ARBA" id="ARBA00022764"/>
    </source>
</evidence>
<dbReference type="GO" id="GO:0001530">
    <property type="term" value="F:lipopolysaccharide binding"/>
    <property type="evidence" value="ECO:0007669"/>
    <property type="project" value="InterPro"/>
</dbReference>
<keyword evidence="8" id="KW-1185">Reference proteome</keyword>
<evidence type="ECO:0000313" key="9">
    <source>
        <dbReference type="Proteomes" id="UP000186904"/>
    </source>
</evidence>
<evidence type="ECO:0000256" key="4">
    <source>
        <dbReference type="HAMAP-Rule" id="MF_01914"/>
    </source>
</evidence>
<evidence type="ECO:0000256" key="1">
    <source>
        <dbReference type="ARBA" id="ARBA00022448"/>
    </source>
</evidence>
<comment type="subcellular location">
    <subcellularLocation>
        <location evidence="4">Periplasm</location>
    </subcellularLocation>
</comment>
<comment type="similarity">
    <text evidence="4">Belongs to the LptA family.</text>
</comment>
<dbReference type="STRING" id="653930.SAMN05216589_3238"/>
<evidence type="ECO:0000313" key="7">
    <source>
        <dbReference type="EMBL" id="SFM33235.1"/>
    </source>
</evidence>
<dbReference type="OrthoDB" id="9795964at2"/>
<gene>
    <name evidence="4" type="primary">lptA</name>
    <name evidence="7" type="ORF">SAMN04487855_3235</name>
    <name evidence="6" type="ORF">SAMN05216589_3238</name>
</gene>
<evidence type="ECO:0000259" key="5">
    <source>
        <dbReference type="Pfam" id="PF03968"/>
    </source>
</evidence>
<name>A0A031M823_9GAMM</name>
<dbReference type="InterPro" id="IPR005653">
    <property type="entry name" value="OstA-like_N"/>
</dbReference>
<protein>
    <recommendedName>
        <fullName evidence="4">Lipopolysaccharide export system protein LptA</fullName>
    </recommendedName>
</protein>
<comment type="subunit">
    <text evidence="4">Component of the lipopolysaccharide transport and assembly complex.</text>
</comment>
<sequence precursor="true">MKPFRILCLALLTGAATPVLALPDDANQPIRIQANAATLDDRRSTAVYTGNVIITQGSMRLTGNRVTLTTNDAGDVSKVVSVGSPATYRQQPEADGSPVDARAQTIEYHAAANRVVLIDQAFLEQSGNTFQGQRVSYDIERQVVDAGRADAAEGESAERIEIIIQPRKRTEPATNDET</sequence>
<dbReference type="EMBL" id="FOGN01000008">
    <property type="protein sequence ID" value="SES33094.1"/>
    <property type="molecule type" value="Genomic_DNA"/>
</dbReference>
<dbReference type="AlphaFoldDB" id="A0A031M823"/>
<evidence type="ECO:0000313" key="6">
    <source>
        <dbReference type="EMBL" id="SES33094.1"/>
    </source>
</evidence>
<keyword evidence="3 4" id="KW-0574">Periplasm</keyword>
<dbReference type="GO" id="GO:0043165">
    <property type="term" value="P:Gram-negative-bacterium-type cell outer membrane assembly"/>
    <property type="evidence" value="ECO:0007669"/>
    <property type="project" value="UniProtKB-UniRule"/>
</dbReference>
<dbReference type="PANTHER" id="PTHR36504:SF1">
    <property type="entry name" value="LIPOPOLYSACCHARIDE EXPORT SYSTEM PROTEIN LPTA"/>
    <property type="match status" value="1"/>
</dbReference>
<dbReference type="Proteomes" id="UP000186904">
    <property type="component" value="Unassembled WGS sequence"/>
</dbReference>
<dbReference type="Proteomes" id="UP000186599">
    <property type="component" value="Unassembled WGS sequence"/>
</dbReference>
<keyword evidence="2 4" id="KW-0732">Signal</keyword>
<comment type="function">
    <text evidence="4">Involved in the assembly of lipopolysaccharide (LPS). Required for the translocation of LPS from the inner membrane to the outer membrane. May form a bridge between the inner membrane and the outer membrane, via interactions with LptC and LptD, thereby facilitating LPS transfer across the periplasm.</text>
</comment>
<dbReference type="InterPro" id="IPR014340">
    <property type="entry name" value="LptA"/>
</dbReference>
<dbReference type="GO" id="GO:0015920">
    <property type="term" value="P:lipopolysaccharide transport"/>
    <property type="evidence" value="ECO:0007669"/>
    <property type="project" value="UniProtKB-UniRule"/>
</dbReference>
<keyword evidence="1 4" id="KW-0813">Transport</keyword>
<reference evidence="8 9" key="1">
    <citation type="submission" date="2016-10" db="EMBL/GenBank/DDBJ databases">
        <authorList>
            <person name="de Groot N.N."/>
        </authorList>
    </citation>
    <scope>NUCLEOTIDE SEQUENCE [LARGE SCALE GENOMIC DNA]</scope>
    <source>
        <strain evidence="7 8">CGMCC 1.9095</strain>
        <strain evidence="6 9">DSM 22558</strain>
    </source>
</reference>
<evidence type="ECO:0000313" key="8">
    <source>
        <dbReference type="Proteomes" id="UP000186599"/>
    </source>
</evidence>
<dbReference type="NCBIfam" id="TIGR03002">
    <property type="entry name" value="outer_YhbN_LptA"/>
    <property type="match status" value="1"/>
</dbReference>
<dbReference type="EMBL" id="FOUA01000008">
    <property type="protein sequence ID" value="SFM33235.1"/>
    <property type="molecule type" value="Genomic_DNA"/>
</dbReference>
<feature type="chain" id="PRO_5010590440" description="Lipopolysaccharide export system protein LptA" evidence="4">
    <location>
        <begin position="22"/>
        <end position="178"/>
    </location>
</feature>
<dbReference type="InterPro" id="IPR052037">
    <property type="entry name" value="LPS_export_LptA"/>
</dbReference>
<dbReference type="RefSeq" id="WP_036992793.1">
    <property type="nucleotide sequence ID" value="NZ_FOGN01000008.1"/>
</dbReference>
<evidence type="ECO:0000256" key="2">
    <source>
        <dbReference type="ARBA" id="ARBA00022729"/>
    </source>
</evidence>
<dbReference type="GO" id="GO:0030288">
    <property type="term" value="C:outer membrane-bounded periplasmic space"/>
    <property type="evidence" value="ECO:0007669"/>
    <property type="project" value="TreeGrafter"/>
</dbReference>
<dbReference type="Gene3D" id="2.60.450.10">
    <property type="entry name" value="Lipopolysaccharide (LPS) transport protein A like domain"/>
    <property type="match status" value="1"/>
</dbReference>
<dbReference type="GO" id="GO:0009279">
    <property type="term" value="C:cell outer membrane"/>
    <property type="evidence" value="ECO:0007669"/>
    <property type="project" value="TreeGrafter"/>
</dbReference>
<proteinExistence type="inferred from homology"/>
<dbReference type="Pfam" id="PF03968">
    <property type="entry name" value="LptD_N"/>
    <property type="match status" value="1"/>
</dbReference>
<feature type="signal peptide" evidence="4">
    <location>
        <begin position="1"/>
        <end position="21"/>
    </location>
</feature>
<accession>A0A031M823</accession>
<feature type="domain" description="Organic solvent tolerance-like N-terminal" evidence="5">
    <location>
        <begin position="32"/>
        <end position="142"/>
    </location>
</feature>
<dbReference type="PANTHER" id="PTHR36504">
    <property type="entry name" value="LIPOPOLYSACCHARIDE EXPORT SYSTEM PROTEIN LPTA"/>
    <property type="match status" value="1"/>
</dbReference>